<evidence type="ECO:0000313" key="4">
    <source>
        <dbReference type="EMBL" id="KTB33508.1"/>
    </source>
</evidence>
<dbReference type="PANTHER" id="PTHR22100:SF13">
    <property type="entry name" value="WINGS APART-LIKE PROTEIN HOMOLOG"/>
    <property type="match status" value="1"/>
</dbReference>
<evidence type="ECO:0000256" key="1">
    <source>
        <dbReference type="ARBA" id="ARBA00006854"/>
    </source>
</evidence>
<sequence>MSLRRTYSRRPAKRRAESEQQLDIQKKPKLDSELPSSPKLARDLSHIFDDAAASLASSSKPAPSSPTKVAKRMLGRSKTDSLINSEPNTPRTSRILDRTASLPSGFGTPSSSKPVPSHSLPASPAKPPPEIPASPKRAVSHKRTYAGKSRTFLVALPVDPSLTSLEQSVPTEDEYLNHESYTSLRTRWGIDNSEDDPYPIDAQDDQPNSAAGSPSKGKGKGRTTKGKLQEKPAVLPPDIVKPLKSITEIRNKGESRRFLDEVGYLLEGMEKDETSALRRTSALEIANRLCEADFARKAKAADFLMRTWEAFIEAGAGNGEDKIFDILFALFCALVSRDLSSLTDLVQRAQVPGSSKSAFPSPFVTNLFSLLSCWTPASDPLYAISQPFTTDTQLRKLGMMKNDRFLLQSIHTTIVSRSGLFSVHTNVSSLLLVTHTLSLIPSTYLSPTRHFKTLLQCMESSLQPLIIEPLDGPVNGKSHTNGYTQGSGQVPFAMIQGLLGMLDAYLLKQWYHENNEADLEEALDGAREEWLAAGLIGLGVHAEAACTGRKALELDDHDHVDVASANKCTELLFRVLVSLTHGDHDWSASFVRDPNALSFMIREICRADTARRSGSASGRNGVDKRRNKGKQPVKMEILDLTDTDDEDNDTKDGALDQSHPSSRYSATEALDRLCLALGLLTNLVQVVDSARDVMRETKIDPKCFQKAKPCITTCVCSNPTSILSILTDVYRSQIPQTHPKYKAEPRSPSEELASMKVEEAEADADASFLLGHISILFGLLMLDSRANQDIIVNALPSNSGSRWSKLDRMLDNAKALGTFYTAISRQMARDDREREADEEEEEDEEYQERNVNGREGRMSDAARGANIAQDVILFLERLRDTTR</sequence>
<feature type="compositionally biased region" description="Acidic residues" evidence="2">
    <location>
        <begin position="836"/>
        <end position="846"/>
    </location>
</feature>
<feature type="region of interest" description="Disordered" evidence="2">
    <location>
        <begin position="1"/>
        <end position="42"/>
    </location>
</feature>
<evidence type="ECO:0000259" key="3">
    <source>
        <dbReference type="Pfam" id="PF07814"/>
    </source>
</evidence>
<feature type="compositionally biased region" description="Acidic residues" evidence="2">
    <location>
        <begin position="192"/>
        <end position="204"/>
    </location>
</feature>
<comment type="caution">
    <text evidence="4">The sequence shown here is derived from an EMBL/GenBank/DDBJ whole genome shotgun (WGS) entry which is preliminary data.</text>
</comment>
<dbReference type="eggNOG" id="ENOG502SA2J">
    <property type="taxonomic scope" value="Eukaryota"/>
</dbReference>
<dbReference type="InterPro" id="IPR011989">
    <property type="entry name" value="ARM-like"/>
</dbReference>
<dbReference type="Gene3D" id="1.25.10.10">
    <property type="entry name" value="Leucine-rich Repeat Variant"/>
    <property type="match status" value="2"/>
</dbReference>
<feature type="compositionally biased region" description="Basic residues" evidence="2">
    <location>
        <begin position="1"/>
        <end position="13"/>
    </location>
</feature>
<dbReference type="AlphaFoldDB" id="A0A0W0FB96"/>
<feature type="compositionally biased region" description="Polar residues" evidence="2">
    <location>
        <begin position="80"/>
        <end position="92"/>
    </location>
</feature>
<feature type="domain" description="Wings apart-like protein C-terminal" evidence="3">
    <location>
        <begin position="243"/>
        <end position="306"/>
    </location>
</feature>
<evidence type="ECO:0000313" key="5">
    <source>
        <dbReference type="Proteomes" id="UP000054988"/>
    </source>
</evidence>
<dbReference type="PANTHER" id="PTHR22100">
    <property type="entry name" value="WINGS APART-LIKE PROTEIN HOMOLOG"/>
    <property type="match status" value="1"/>
</dbReference>
<protein>
    <recommendedName>
        <fullName evidence="3">Wings apart-like protein C-terminal domain-containing protein</fullName>
    </recommendedName>
</protein>
<dbReference type="EMBL" id="LATX01002169">
    <property type="protein sequence ID" value="KTB33508.1"/>
    <property type="molecule type" value="Genomic_DNA"/>
</dbReference>
<name>A0A0W0FB96_MONRR</name>
<feature type="compositionally biased region" description="Acidic residues" evidence="2">
    <location>
        <begin position="639"/>
        <end position="649"/>
    </location>
</feature>
<feature type="region of interest" description="Disordered" evidence="2">
    <location>
        <begin position="611"/>
        <end position="663"/>
    </location>
</feature>
<feature type="compositionally biased region" description="Low complexity" evidence="2">
    <location>
        <begin position="54"/>
        <end position="68"/>
    </location>
</feature>
<comment type="similarity">
    <text evidence="1">Belongs to the WAPL family.</text>
</comment>
<feature type="compositionally biased region" description="Basic and acidic residues" evidence="2">
    <location>
        <begin position="847"/>
        <end position="860"/>
    </location>
</feature>
<dbReference type="InterPro" id="IPR022771">
    <property type="entry name" value="WAPL_C"/>
</dbReference>
<feature type="compositionally biased region" description="Basic and acidic residues" evidence="2">
    <location>
        <begin position="14"/>
        <end position="32"/>
    </location>
</feature>
<feature type="region of interest" description="Disordered" evidence="2">
    <location>
        <begin position="187"/>
        <end position="232"/>
    </location>
</feature>
<dbReference type="Proteomes" id="UP000054988">
    <property type="component" value="Unassembled WGS sequence"/>
</dbReference>
<feature type="region of interest" description="Disordered" evidence="2">
    <location>
        <begin position="54"/>
        <end position="143"/>
    </location>
</feature>
<reference evidence="4 5" key="1">
    <citation type="submission" date="2015-12" db="EMBL/GenBank/DDBJ databases">
        <title>Draft genome sequence of Moniliophthora roreri, the causal agent of frosty pod rot of cacao.</title>
        <authorList>
            <person name="Aime M.C."/>
            <person name="Diaz-Valderrama J.R."/>
            <person name="Kijpornyongpan T."/>
            <person name="Phillips-Mora W."/>
        </authorList>
    </citation>
    <scope>NUCLEOTIDE SEQUENCE [LARGE SCALE GENOMIC DNA]</scope>
    <source>
        <strain evidence="4 5">MCA 2952</strain>
    </source>
</reference>
<dbReference type="InterPro" id="IPR039874">
    <property type="entry name" value="WAPL"/>
</dbReference>
<evidence type="ECO:0000256" key="2">
    <source>
        <dbReference type="SAM" id="MobiDB-lite"/>
    </source>
</evidence>
<dbReference type="Pfam" id="PF07814">
    <property type="entry name" value="WAPL"/>
    <property type="match status" value="1"/>
</dbReference>
<accession>A0A0W0FB96</accession>
<gene>
    <name evidence="4" type="ORF">WG66_13914</name>
</gene>
<organism evidence="4 5">
    <name type="scientific">Moniliophthora roreri</name>
    <name type="common">Frosty pod rot fungus</name>
    <name type="synonym">Monilia roreri</name>
    <dbReference type="NCBI Taxonomy" id="221103"/>
    <lineage>
        <taxon>Eukaryota</taxon>
        <taxon>Fungi</taxon>
        <taxon>Dikarya</taxon>
        <taxon>Basidiomycota</taxon>
        <taxon>Agaricomycotina</taxon>
        <taxon>Agaricomycetes</taxon>
        <taxon>Agaricomycetidae</taxon>
        <taxon>Agaricales</taxon>
        <taxon>Marasmiineae</taxon>
        <taxon>Marasmiaceae</taxon>
        <taxon>Moniliophthora</taxon>
    </lineage>
</organism>
<feature type="region of interest" description="Disordered" evidence="2">
    <location>
        <begin position="827"/>
        <end position="861"/>
    </location>
</feature>
<proteinExistence type="inferred from homology"/>